<name>A0AA48LWS8_9ZZZZ</name>
<proteinExistence type="predicted"/>
<sequence length="113" mass="12333">MTREEILAGLSHAEASVAAWRRLLAELETGAPDSAPAPRRLLDTAAAEKRTGMSRTWLYQNARTFGFGHQLATGAWRFDPALLDAFMSGRKASRAENAASLQSVQEKDFNGVL</sequence>
<accession>A0AA48LWS8</accession>
<evidence type="ECO:0000313" key="1">
    <source>
        <dbReference type="EMBL" id="CAJ0849002.1"/>
    </source>
</evidence>
<reference evidence="1" key="1">
    <citation type="submission" date="2023-07" db="EMBL/GenBank/DDBJ databases">
        <authorList>
            <person name="Pelsma A.J. K."/>
        </authorList>
    </citation>
    <scope>NUCLEOTIDE SEQUENCE</scope>
</reference>
<gene>
    <name evidence="1" type="ORF">AMST5_00060</name>
</gene>
<organism evidence="1">
    <name type="scientific">freshwater sediment metagenome</name>
    <dbReference type="NCBI Taxonomy" id="556182"/>
    <lineage>
        <taxon>unclassified sequences</taxon>
        <taxon>metagenomes</taxon>
        <taxon>ecological metagenomes</taxon>
    </lineage>
</organism>
<protein>
    <recommendedName>
        <fullName evidence="2">Helix-turn-helix domain-containing protein</fullName>
    </recommendedName>
</protein>
<dbReference type="AlphaFoldDB" id="A0AA48LWS8"/>
<dbReference type="EMBL" id="OY288114">
    <property type="protein sequence ID" value="CAJ0849002.1"/>
    <property type="molecule type" value="Genomic_DNA"/>
</dbReference>
<evidence type="ECO:0008006" key="2">
    <source>
        <dbReference type="Google" id="ProtNLM"/>
    </source>
</evidence>